<evidence type="ECO:0000259" key="9">
    <source>
        <dbReference type="Pfam" id="PF14416"/>
    </source>
</evidence>
<dbReference type="Pfam" id="PF14416">
    <property type="entry name" value="PMR5N"/>
    <property type="match status" value="1"/>
</dbReference>
<dbReference type="GO" id="GO:0016413">
    <property type="term" value="F:O-acetyltransferase activity"/>
    <property type="evidence" value="ECO:0007669"/>
    <property type="project" value="InterPro"/>
</dbReference>
<protein>
    <recommendedName>
        <fullName evidence="12">Trichome birefringence-like N-terminal domain-containing protein</fullName>
    </recommendedName>
</protein>
<feature type="transmembrane region" description="Helical" evidence="7">
    <location>
        <begin position="35"/>
        <end position="54"/>
    </location>
</feature>
<keyword evidence="4" id="KW-0735">Signal-anchor</keyword>
<evidence type="ECO:0000256" key="1">
    <source>
        <dbReference type="ARBA" id="ARBA00004167"/>
    </source>
</evidence>
<reference evidence="10" key="1">
    <citation type="journal article" date="2020" name="bioRxiv">
        <title>Hybrid origin of Populus tomentosa Carr. identified through genome sequencing and phylogenomic analysis.</title>
        <authorList>
            <person name="An X."/>
            <person name="Gao K."/>
            <person name="Chen Z."/>
            <person name="Li J."/>
            <person name="Yang X."/>
            <person name="Yang X."/>
            <person name="Zhou J."/>
            <person name="Guo T."/>
            <person name="Zhao T."/>
            <person name="Huang S."/>
            <person name="Miao D."/>
            <person name="Khan W.U."/>
            <person name="Rao P."/>
            <person name="Ye M."/>
            <person name="Lei B."/>
            <person name="Liao W."/>
            <person name="Wang J."/>
            <person name="Ji L."/>
            <person name="Li Y."/>
            <person name="Guo B."/>
            <person name="Mustafa N.S."/>
            <person name="Li S."/>
            <person name="Yun Q."/>
            <person name="Keller S.R."/>
            <person name="Mao J."/>
            <person name="Zhang R."/>
            <person name="Strauss S.H."/>
        </authorList>
    </citation>
    <scope>NUCLEOTIDE SEQUENCE</scope>
    <source>
        <strain evidence="10">GM15</strain>
        <tissue evidence="10">Leaf</tissue>
    </source>
</reference>
<evidence type="ECO:0000256" key="3">
    <source>
        <dbReference type="ARBA" id="ARBA00022692"/>
    </source>
</evidence>
<evidence type="ECO:0000256" key="6">
    <source>
        <dbReference type="ARBA" id="ARBA00023136"/>
    </source>
</evidence>
<organism evidence="10 11">
    <name type="scientific">Populus tomentosa</name>
    <name type="common">Chinese white poplar</name>
    <dbReference type="NCBI Taxonomy" id="118781"/>
    <lineage>
        <taxon>Eukaryota</taxon>
        <taxon>Viridiplantae</taxon>
        <taxon>Streptophyta</taxon>
        <taxon>Embryophyta</taxon>
        <taxon>Tracheophyta</taxon>
        <taxon>Spermatophyta</taxon>
        <taxon>Magnoliopsida</taxon>
        <taxon>eudicotyledons</taxon>
        <taxon>Gunneridae</taxon>
        <taxon>Pentapetalae</taxon>
        <taxon>rosids</taxon>
        <taxon>fabids</taxon>
        <taxon>Malpighiales</taxon>
        <taxon>Salicaceae</taxon>
        <taxon>Saliceae</taxon>
        <taxon>Populus</taxon>
    </lineage>
</organism>
<evidence type="ECO:0000256" key="5">
    <source>
        <dbReference type="ARBA" id="ARBA00022989"/>
    </source>
</evidence>
<feature type="domain" description="Trichome birefringence-like C-terminal" evidence="8">
    <location>
        <begin position="151"/>
        <end position="280"/>
    </location>
</feature>
<name>A0A8X8D3E5_POPTO</name>
<proteinExistence type="inferred from homology"/>
<keyword evidence="6 7" id="KW-0472">Membrane</keyword>
<keyword evidence="5 7" id="KW-1133">Transmembrane helix</keyword>
<comment type="caution">
    <text evidence="10">The sequence shown here is derived from an EMBL/GenBank/DDBJ whole genome shotgun (WGS) entry which is preliminary data.</text>
</comment>
<evidence type="ECO:0000313" key="11">
    <source>
        <dbReference type="Proteomes" id="UP000886885"/>
    </source>
</evidence>
<gene>
    <name evidence="10" type="ORF">POTOM_007522</name>
</gene>
<keyword evidence="11" id="KW-1185">Reference proteome</keyword>
<evidence type="ECO:0000256" key="7">
    <source>
        <dbReference type="SAM" id="Phobius"/>
    </source>
</evidence>
<evidence type="ECO:0000256" key="4">
    <source>
        <dbReference type="ARBA" id="ARBA00022968"/>
    </source>
</evidence>
<feature type="domain" description="Trichome birefringence-like C-terminal" evidence="8">
    <location>
        <begin position="333"/>
        <end position="491"/>
    </location>
</feature>
<feature type="domain" description="Trichome birefringence-like N-terminal" evidence="9">
    <location>
        <begin position="99"/>
        <end position="150"/>
    </location>
</feature>
<dbReference type="InterPro" id="IPR025846">
    <property type="entry name" value="TBL_N"/>
</dbReference>
<dbReference type="EMBL" id="JAAWWB010000003">
    <property type="protein sequence ID" value="KAG6785931.1"/>
    <property type="molecule type" value="Genomic_DNA"/>
</dbReference>
<comment type="similarity">
    <text evidence="2">Belongs to the PC-esterase family. TBL subfamily.</text>
</comment>
<dbReference type="Pfam" id="PF13839">
    <property type="entry name" value="PC-Esterase"/>
    <property type="match status" value="2"/>
</dbReference>
<evidence type="ECO:0000313" key="10">
    <source>
        <dbReference type="EMBL" id="KAG6785931.1"/>
    </source>
</evidence>
<accession>A0A8X8D3E5</accession>
<dbReference type="GO" id="GO:0016020">
    <property type="term" value="C:membrane"/>
    <property type="evidence" value="ECO:0007669"/>
    <property type="project" value="UniProtKB-SubCell"/>
</dbReference>
<dbReference type="OrthoDB" id="630188at2759"/>
<evidence type="ECO:0000256" key="2">
    <source>
        <dbReference type="ARBA" id="ARBA00007727"/>
    </source>
</evidence>
<dbReference type="GO" id="GO:0005794">
    <property type="term" value="C:Golgi apparatus"/>
    <property type="evidence" value="ECO:0007669"/>
    <property type="project" value="TreeGrafter"/>
</dbReference>
<dbReference type="InterPro" id="IPR029962">
    <property type="entry name" value="TBL"/>
</dbReference>
<dbReference type="InterPro" id="IPR026057">
    <property type="entry name" value="TBL_C"/>
</dbReference>
<dbReference type="PANTHER" id="PTHR32285:SF361">
    <property type="entry name" value="TRICHOME BIREFRINGENCE-LIKE N-TERMINAL DOMAIN-CONTAINING PROTEIN"/>
    <property type="match status" value="1"/>
</dbReference>
<dbReference type="PANTHER" id="PTHR32285">
    <property type="entry name" value="PROTEIN TRICHOME BIREFRINGENCE-LIKE 9-RELATED"/>
    <property type="match status" value="1"/>
</dbReference>
<sequence>MPSNTTTSSATPRDTMTHLDFFKKLKRLNPLEPSLGILGFFLVTVLLICCFFYLDYRSVTRGLRHHGISWSGLVVTSSSELTGGDSGRLGFLDKGGDWCDIFDGNWVWDDNYPLYQSQDCSFIDAGFRCLENGRPDSFYTKWRWQPKYCNLPRFDARLMLEKLRNRRLVFVGDSVGRNQWESLLCMLATAVPDNSSIYEVNGNPITKHRGFLAFMFKDYNCTLEYYRAPFLVVQGRPPAGAPKEVKLTLRVDTLDWTSPKWKDADVLVLNSGHWWNHEKTIRGVCWDMHLPIELEVPTYWRKFFGVCSVASEMACGIVDLSFYAVLHVGKGKDRNQGCYFQEGEKVRMEMSVETAYGRSIETLIDWLHTEVNMSKTRVFFRTYAPVHFRGGDWKTGGSCHLEKLPDLGSVLVSPDYRFKLFFDVLSKHSNESQVMNLHLLNVTSMSARRKDGHASLYYLGPGSGPASLHRQDCSHWCLPGVPDSWNELLYTLLLKQELVHAQDLTESSQAPSVTA</sequence>
<evidence type="ECO:0008006" key="12">
    <source>
        <dbReference type="Google" id="ProtNLM"/>
    </source>
</evidence>
<comment type="subcellular location">
    <subcellularLocation>
        <location evidence="1">Membrane</location>
        <topology evidence="1">Single-pass membrane protein</topology>
    </subcellularLocation>
</comment>
<evidence type="ECO:0000259" key="8">
    <source>
        <dbReference type="Pfam" id="PF13839"/>
    </source>
</evidence>
<keyword evidence="3 7" id="KW-0812">Transmembrane</keyword>
<dbReference type="AlphaFoldDB" id="A0A8X8D3E5"/>
<dbReference type="Proteomes" id="UP000886885">
    <property type="component" value="Chromosome 2A"/>
</dbReference>